<dbReference type="AlphaFoldDB" id="A0A6M3LAQ0"/>
<dbReference type="GO" id="GO:0004519">
    <property type="term" value="F:endonuclease activity"/>
    <property type="evidence" value="ECO:0007669"/>
    <property type="project" value="UniProtKB-KW"/>
</dbReference>
<keyword evidence="1" id="KW-0255">Endonuclease</keyword>
<dbReference type="SUPFAM" id="SSF54060">
    <property type="entry name" value="His-Me finger endonucleases"/>
    <property type="match status" value="1"/>
</dbReference>
<organism evidence="1">
    <name type="scientific">viral metagenome</name>
    <dbReference type="NCBI Taxonomy" id="1070528"/>
    <lineage>
        <taxon>unclassified sequences</taxon>
        <taxon>metagenomes</taxon>
        <taxon>organismal metagenomes</taxon>
    </lineage>
</organism>
<dbReference type="Pfam" id="PF02945">
    <property type="entry name" value="Endonuclease_7"/>
    <property type="match status" value="1"/>
</dbReference>
<name>A0A6M3LAQ0_9ZZZZ</name>
<dbReference type="Gene3D" id="3.40.1800.10">
    <property type="entry name" value="His-Me finger endonucleases"/>
    <property type="match status" value="1"/>
</dbReference>
<dbReference type="InterPro" id="IPR044925">
    <property type="entry name" value="His-Me_finger_sf"/>
</dbReference>
<accession>A0A6M3LAQ0</accession>
<dbReference type="InterPro" id="IPR004211">
    <property type="entry name" value="Endonuclease_7"/>
</dbReference>
<gene>
    <name evidence="1" type="ORF">MM415B02375_0003</name>
</gene>
<dbReference type="InterPro" id="IPR038563">
    <property type="entry name" value="Endonuclease_7_sf"/>
</dbReference>
<evidence type="ECO:0000313" key="1">
    <source>
        <dbReference type="EMBL" id="QJA90444.1"/>
    </source>
</evidence>
<sequence>MKDENVKYIMENYQTKTDKELANILNVHPSTVKQCRLGLRLLKNIKDRRADCHPDSDYYALGLCRDCYEKRLRLINFGFANRQRINSDTWHKNNKEWIAKYSRQYIIDNKSIISKRKWLRHIEKKYDISEDDYLFLLKDQSGVCAICGELPEYRLVVDHDHTTGKVRGLLCRQCNLLLGLLGDDINKTRIVISYLEKYNEQ</sequence>
<keyword evidence="1" id="KW-0378">Hydrolase</keyword>
<protein>
    <submittedName>
        <fullName evidence="1">Putative recombination endonuclease VII</fullName>
    </submittedName>
</protein>
<reference evidence="1" key="1">
    <citation type="submission" date="2020-03" db="EMBL/GenBank/DDBJ databases">
        <title>The deep terrestrial virosphere.</title>
        <authorList>
            <person name="Holmfeldt K."/>
            <person name="Nilsson E."/>
            <person name="Simone D."/>
            <person name="Lopez-Fernandez M."/>
            <person name="Wu X."/>
            <person name="de Brujin I."/>
            <person name="Lundin D."/>
            <person name="Andersson A."/>
            <person name="Bertilsson S."/>
            <person name="Dopson M."/>
        </authorList>
    </citation>
    <scope>NUCLEOTIDE SEQUENCE</scope>
    <source>
        <strain evidence="1">MM415B02375</strain>
    </source>
</reference>
<dbReference type="EMBL" id="MT142913">
    <property type="protein sequence ID" value="QJA90444.1"/>
    <property type="molecule type" value="Genomic_DNA"/>
</dbReference>
<keyword evidence="1" id="KW-0540">Nuclease</keyword>
<proteinExistence type="predicted"/>